<dbReference type="SMART" id="SM00360">
    <property type="entry name" value="RRM"/>
    <property type="match status" value="1"/>
</dbReference>
<dbReference type="SUPFAM" id="SSF54928">
    <property type="entry name" value="RNA-binding domain, RBD"/>
    <property type="match status" value="1"/>
</dbReference>
<dbReference type="InterPro" id="IPR000504">
    <property type="entry name" value="RRM_dom"/>
</dbReference>
<protein>
    <submittedName>
        <fullName evidence="4">Oidioi.mRNA.OKI2018_I69.PAR.g12515.t1.cds</fullName>
    </submittedName>
</protein>
<feature type="domain" description="RRM" evidence="3">
    <location>
        <begin position="237"/>
        <end position="318"/>
    </location>
</feature>
<reference evidence="4 5" key="1">
    <citation type="submission" date="2021-04" db="EMBL/GenBank/DDBJ databases">
        <authorList>
            <person name="Bliznina A."/>
        </authorList>
    </citation>
    <scope>NUCLEOTIDE SEQUENCE [LARGE SCALE GENOMIC DNA]</scope>
</reference>
<evidence type="ECO:0000313" key="5">
    <source>
        <dbReference type="Proteomes" id="UP001158576"/>
    </source>
</evidence>
<gene>
    <name evidence="4" type="ORF">OKIOD_LOCUS4073</name>
</gene>
<dbReference type="Gene3D" id="3.30.70.330">
    <property type="match status" value="2"/>
</dbReference>
<dbReference type="Pfam" id="PF00076">
    <property type="entry name" value="RRM_1"/>
    <property type="match status" value="1"/>
</dbReference>
<name>A0ABN7S0B9_OIKDI</name>
<keyword evidence="5" id="KW-1185">Reference proteome</keyword>
<evidence type="ECO:0000256" key="2">
    <source>
        <dbReference type="SAM" id="MobiDB-lite"/>
    </source>
</evidence>
<sequence>MPEANSDFSDISLSGSEASTDLSEIKEDKVFLTSSDSSRDSSEGESTENVRKRNHCDIAGLKKIILNHLRPTDRNIVSKKKESSNSVEEAKIVPEVSKQDSLEDASDAKRMCYRHSESTDSMISSPDSEYELDPLIIDASNYLDEMLTEEEFNKAFTRTNRRVALRGFPEKTNRDDIMCLLAKNDLEFDTVHMDKNGASCKVLFKNEEEARKCKLLASELGKDWNWDLVWRNTESNFMICVSHLPLHWTEEELNKLVYPFGGTEKCFMVKSKYLDGQSMGYAFLEFTCKSSAIRIRNELHNSPVEGAIHRIQVHWVDRVHDVFKSYENVYSKVLFISLPTVDNFKLWDLIGTIRNHERPIYIARVNIEDPKNKYLITEYNTPEKAARAHRFIQESDDFNQVSFCVPHYSAIVIQKSFETVYDKFNDFTKNDASFSLLKTPPRRSLPREILAPRSEKTTMASAPISCSTPVVIQNGFYHANITNSNSRFSSQKDGFSSRTQTYYAYQTVCPNPNMITPAMNTQSCQPTFSAEHRSNYQTAQFQAVNAHFIHAAGGTTASAPQFKPAHNYSRNSAVQNMPISYHNAVSYARQSQYPVKDRSLCQDLFNVGTTDPVTNHRLAQERSRKMEEEKAIRMRERCRMQQAFRRAEQQIYAKKASMQLNRPYSNLFQSNSAPSYYDFHQVETASCVSFATESVQDSPKSSNYLGDKLMKSLDLVSPEKNPLSFQPNSTASIKYDHAFNSGSPALHTGFSG</sequence>
<dbReference type="Proteomes" id="UP001158576">
    <property type="component" value="Chromosome PAR"/>
</dbReference>
<dbReference type="EMBL" id="OU015568">
    <property type="protein sequence ID" value="CAG5090227.1"/>
    <property type="molecule type" value="Genomic_DNA"/>
</dbReference>
<feature type="region of interest" description="Disordered" evidence="2">
    <location>
        <begin position="1"/>
        <end position="53"/>
    </location>
</feature>
<organism evidence="4 5">
    <name type="scientific">Oikopleura dioica</name>
    <name type="common">Tunicate</name>
    <dbReference type="NCBI Taxonomy" id="34765"/>
    <lineage>
        <taxon>Eukaryota</taxon>
        <taxon>Metazoa</taxon>
        <taxon>Chordata</taxon>
        <taxon>Tunicata</taxon>
        <taxon>Appendicularia</taxon>
        <taxon>Copelata</taxon>
        <taxon>Oikopleuridae</taxon>
        <taxon>Oikopleura</taxon>
    </lineage>
</organism>
<evidence type="ECO:0000259" key="3">
    <source>
        <dbReference type="PROSITE" id="PS50102"/>
    </source>
</evidence>
<accession>A0ABN7S0B9</accession>
<keyword evidence="1" id="KW-0694">RNA-binding</keyword>
<dbReference type="PROSITE" id="PS50102">
    <property type="entry name" value="RRM"/>
    <property type="match status" value="1"/>
</dbReference>
<evidence type="ECO:0000256" key="1">
    <source>
        <dbReference type="PROSITE-ProRule" id="PRU00176"/>
    </source>
</evidence>
<dbReference type="InterPro" id="IPR012677">
    <property type="entry name" value="Nucleotide-bd_a/b_plait_sf"/>
</dbReference>
<feature type="compositionally biased region" description="Polar residues" evidence="2">
    <location>
        <begin position="1"/>
        <end position="22"/>
    </location>
</feature>
<dbReference type="InterPro" id="IPR035979">
    <property type="entry name" value="RBD_domain_sf"/>
</dbReference>
<evidence type="ECO:0000313" key="4">
    <source>
        <dbReference type="EMBL" id="CAG5090227.1"/>
    </source>
</evidence>
<proteinExistence type="predicted"/>